<keyword evidence="3" id="KW-1185">Reference proteome</keyword>
<sequence length="92" mass="10422">MGKASEKAKAKLDLVLNNPNRHDSSGKFLLLVPSPYWFGMKDRVLPTRYPSAGNDGETNRVERRMSQTYQDQAAHAGRIRSMMKNIWGPPAY</sequence>
<gene>
    <name evidence="2" type="ORF">DNG_01559</name>
</gene>
<feature type="region of interest" description="Disordered" evidence="1">
    <location>
        <begin position="48"/>
        <end position="74"/>
    </location>
</feature>
<proteinExistence type="predicted"/>
<reference evidence="2" key="1">
    <citation type="submission" date="2018-03" db="EMBL/GenBank/DDBJ databases">
        <authorList>
            <person name="Guldener U."/>
        </authorList>
    </citation>
    <scope>NUCLEOTIDE SEQUENCE</scope>
</reference>
<name>A0AAE8MRX5_9PEZI</name>
<evidence type="ECO:0000313" key="2">
    <source>
        <dbReference type="EMBL" id="SPN98514.1"/>
    </source>
</evidence>
<accession>A0AAE8MRX5</accession>
<dbReference type="EMBL" id="ONZQ02000002">
    <property type="protein sequence ID" value="SPN98514.1"/>
    <property type="molecule type" value="Genomic_DNA"/>
</dbReference>
<comment type="caution">
    <text evidence="2">The sequence shown here is derived from an EMBL/GenBank/DDBJ whole genome shotgun (WGS) entry which is preliminary data.</text>
</comment>
<dbReference type="Proteomes" id="UP001187682">
    <property type="component" value="Unassembled WGS sequence"/>
</dbReference>
<evidence type="ECO:0000313" key="3">
    <source>
        <dbReference type="Proteomes" id="UP001187682"/>
    </source>
</evidence>
<dbReference type="AlphaFoldDB" id="A0AAE8MRX5"/>
<organism evidence="2 3">
    <name type="scientific">Cephalotrichum gorgonifer</name>
    <dbReference type="NCBI Taxonomy" id="2041049"/>
    <lineage>
        <taxon>Eukaryota</taxon>
        <taxon>Fungi</taxon>
        <taxon>Dikarya</taxon>
        <taxon>Ascomycota</taxon>
        <taxon>Pezizomycotina</taxon>
        <taxon>Sordariomycetes</taxon>
        <taxon>Hypocreomycetidae</taxon>
        <taxon>Microascales</taxon>
        <taxon>Microascaceae</taxon>
        <taxon>Cephalotrichum</taxon>
    </lineage>
</organism>
<evidence type="ECO:0000256" key="1">
    <source>
        <dbReference type="SAM" id="MobiDB-lite"/>
    </source>
</evidence>
<protein>
    <submittedName>
        <fullName evidence="2">Uncharacterized protein</fullName>
    </submittedName>
</protein>